<evidence type="ECO:0000256" key="6">
    <source>
        <dbReference type="SAM" id="Phobius"/>
    </source>
</evidence>
<feature type="transmembrane region" description="Helical" evidence="6">
    <location>
        <begin position="402"/>
        <end position="421"/>
    </location>
</feature>
<name>A0A9X3TYJ6_9PROT</name>
<reference evidence="7" key="2">
    <citation type="journal article" date="2023" name="Syst. Appl. Microbiol.">
        <title>Govania unica gen. nov., sp. nov., a rare biosphere bacterium that represents a novel family in the class Alphaproteobacteria.</title>
        <authorList>
            <person name="Vandamme P."/>
            <person name="Peeters C."/>
            <person name="Hettiarachchi A."/>
            <person name="Cnockaert M."/>
            <person name="Carlier A."/>
        </authorList>
    </citation>
    <scope>NUCLEOTIDE SEQUENCE</scope>
    <source>
        <strain evidence="7">LMG 31809</strain>
    </source>
</reference>
<keyword evidence="5 6" id="KW-0472">Membrane</keyword>
<dbReference type="PIRSF" id="PIRSF006060">
    <property type="entry name" value="AA_transporter"/>
    <property type="match status" value="1"/>
</dbReference>
<feature type="transmembrane region" description="Helical" evidence="6">
    <location>
        <begin position="203"/>
        <end position="221"/>
    </location>
</feature>
<keyword evidence="8" id="KW-1185">Reference proteome</keyword>
<dbReference type="PANTHER" id="PTHR43243:SF4">
    <property type="entry name" value="CATIONIC AMINO ACID TRANSPORTER 4"/>
    <property type="match status" value="1"/>
</dbReference>
<feature type="transmembrane region" description="Helical" evidence="6">
    <location>
        <begin position="241"/>
        <end position="260"/>
    </location>
</feature>
<feature type="transmembrane region" description="Helical" evidence="6">
    <location>
        <begin position="67"/>
        <end position="87"/>
    </location>
</feature>
<reference evidence="7" key="1">
    <citation type="submission" date="2022-08" db="EMBL/GenBank/DDBJ databases">
        <authorList>
            <person name="Vandamme P."/>
            <person name="Hettiarachchi A."/>
            <person name="Peeters C."/>
            <person name="Cnockaert M."/>
            <person name="Carlier A."/>
        </authorList>
    </citation>
    <scope>NUCLEOTIDE SEQUENCE</scope>
    <source>
        <strain evidence="7">LMG 31809</strain>
    </source>
</reference>
<evidence type="ECO:0000313" key="8">
    <source>
        <dbReference type="Proteomes" id="UP001141619"/>
    </source>
</evidence>
<dbReference type="RefSeq" id="WP_274943694.1">
    <property type="nucleotide sequence ID" value="NZ_JANWOI010000003.1"/>
</dbReference>
<keyword evidence="2" id="KW-0813">Transport</keyword>
<organism evidence="7 8">
    <name type="scientific">Govanella unica</name>
    <dbReference type="NCBI Taxonomy" id="2975056"/>
    <lineage>
        <taxon>Bacteria</taxon>
        <taxon>Pseudomonadati</taxon>
        <taxon>Pseudomonadota</taxon>
        <taxon>Alphaproteobacteria</taxon>
        <taxon>Emcibacterales</taxon>
        <taxon>Govanellaceae</taxon>
        <taxon>Govanella</taxon>
    </lineage>
</organism>
<sequence length="510" mass="53494">MGRKRHEPPRNFFARKSIAAMQRDTETHGLKQSLSATNLILLGIGCILGAGIYVMTGNAAANFAGPAVVLSFILAGLACGLTALCYAELASAMPVTGSAYTYCYAAIGEIAAWIIGWMLLLEYGLAAAALSVGFSGYFTSLMADFHIHIPAAISTPAIDAVLMPGGTQFIAGQGINLVAALAIAVVTVLLTIGVNESARANNVMVIIKIAVLVAFVAVGVFSVDPANWTPFVPENQGNFTYGWAGIARAASILFFAYIGFETVSTAAAEARNPQRDMPIGILGSLLVCTVVYIAVALVLTGVVSYRTLGVADPIAVAVNAMNMPGFAVVIKIGALMGLSSVLLVNAFGQSRVSFAMGRDGLLPGMFCRVHPKFQTPHLATILLGVISAVIAALLPITIVADLVSIGAGFAFSAVAFCLMWLRSTRPDLERPFRVPFGGFWIGKAWIGYVPVAAILLCVAMVLPVFIDITQHALRGDVIPAVIIVVYGLAGAVIYFTYSSRRAAIVQESAL</sequence>
<accession>A0A9X3TYJ6</accession>
<feature type="transmembrane region" description="Helical" evidence="6">
    <location>
        <begin position="378"/>
        <end position="396"/>
    </location>
</feature>
<dbReference type="PANTHER" id="PTHR43243">
    <property type="entry name" value="INNER MEMBRANE TRANSPORTER YGJI-RELATED"/>
    <property type="match status" value="1"/>
</dbReference>
<dbReference type="Gene3D" id="1.20.1740.10">
    <property type="entry name" value="Amino acid/polyamine transporter I"/>
    <property type="match status" value="1"/>
</dbReference>
<evidence type="ECO:0000256" key="2">
    <source>
        <dbReference type="ARBA" id="ARBA00022448"/>
    </source>
</evidence>
<keyword evidence="4 6" id="KW-1133">Transmembrane helix</keyword>
<evidence type="ECO:0000256" key="4">
    <source>
        <dbReference type="ARBA" id="ARBA00022989"/>
    </source>
</evidence>
<dbReference type="Pfam" id="PF13520">
    <property type="entry name" value="AA_permease_2"/>
    <property type="match status" value="1"/>
</dbReference>
<evidence type="ECO:0000256" key="3">
    <source>
        <dbReference type="ARBA" id="ARBA00022692"/>
    </source>
</evidence>
<comment type="subcellular location">
    <subcellularLocation>
        <location evidence="1">Membrane</location>
        <topology evidence="1">Multi-pass membrane protein</topology>
    </subcellularLocation>
</comment>
<feature type="transmembrane region" description="Helical" evidence="6">
    <location>
        <begin position="281"/>
        <end position="305"/>
    </location>
</feature>
<evidence type="ECO:0000256" key="5">
    <source>
        <dbReference type="ARBA" id="ARBA00023136"/>
    </source>
</evidence>
<protein>
    <submittedName>
        <fullName evidence="7">Amino acid permease</fullName>
    </submittedName>
</protein>
<dbReference type="EMBL" id="JANWOI010000003">
    <property type="protein sequence ID" value="MDA5193988.1"/>
    <property type="molecule type" value="Genomic_DNA"/>
</dbReference>
<evidence type="ECO:0000256" key="1">
    <source>
        <dbReference type="ARBA" id="ARBA00004141"/>
    </source>
</evidence>
<feature type="transmembrane region" description="Helical" evidence="6">
    <location>
        <begin position="478"/>
        <end position="497"/>
    </location>
</feature>
<dbReference type="GO" id="GO:0015171">
    <property type="term" value="F:amino acid transmembrane transporter activity"/>
    <property type="evidence" value="ECO:0007669"/>
    <property type="project" value="TreeGrafter"/>
</dbReference>
<feature type="transmembrane region" description="Helical" evidence="6">
    <location>
        <begin position="442"/>
        <end position="466"/>
    </location>
</feature>
<dbReference type="Proteomes" id="UP001141619">
    <property type="component" value="Unassembled WGS sequence"/>
</dbReference>
<dbReference type="AlphaFoldDB" id="A0A9X3TYJ6"/>
<dbReference type="InterPro" id="IPR002293">
    <property type="entry name" value="AA/rel_permease1"/>
</dbReference>
<feature type="transmembrane region" description="Helical" evidence="6">
    <location>
        <begin position="39"/>
        <end position="61"/>
    </location>
</feature>
<keyword evidence="3 6" id="KW-0812">Transmembrane</keyword>
<feature type="transmembrane region" description="Helical" evidence="6">
    <location>
        <begin position="325"/>
        <end position="348"/>
    </location>
</feature>
<evidence type="ECO:0000313" key="7">
    <source>
        <dbReference type="EMBL" id="MDA5193988.1"/>
    </source>
</evidence>
<comment type="caution">
    <text evidence="7">The sequence shown here is derived from an EMBL/GenBank/DDBJ whole genome shotgun (WGS) entry which is preliminary data.</text>
</comment>
<feature type="transmembrane region" description="Helical" evidence="6">
    <location>
        <begin position="169"/>
        <end position="191"/>
    </location>
</feature>
<proteinExistence type="predicted"/>
<gene>
    <name evidence="7" type="ORF">NYP16_08495</name>
</gene>
<dbReference type="GO" id="GO:0016020">
    <property type="term" value="C:membrane"/>
    <property type="evidence" value="ECO:0007669"/>
    <property type="project" value="UniProtKB-SubCell"/>
</dbReference>